<dbReference type="PATRIC" id="fig|408015.6.peg.1306"/>
<dbReference type="STRING" id="408015.SXIM_12720"/>
<dbReference type="Proteomes" id="UP000034034">
    <property type="component" value="Chromosome"/>
</dbReference>
<reference evidence="2" key="1">
    <citation type="submission" date="2019-08" db="EMBL/GenBank/DDBJ databases">
        <title>Complete genome sequence of a mangrove-derived Streptomyces xiamenensis.</title>
        <authorList>
            <person name="Xu J."/>
        </authorList>
    </citation>
    <scope>NUCLEOTIDE SEQUENCE</scope>
    <source>
        <strain evidence="2">318</strain>
    </source>
</reference>
<name>A0A0F7CNC2_9ACTN</name>
<dbReference type="KEGG" id="sxi:SXIM_12720"/>
<dbReference type="InterPro" id="IPR023286">
    <property type="entry name" value="ABATE_dom_sf"/>
</dbReference>
<dbReference type="AlphaFoldDB" id="A0A0F7CNC2"/>
<dbReference type="HOGENOM" id="CLU_087298_1_0_11"/>
<organism evidence="2 3">
    <name type="scientific">Streptomyces xiamenensis</name>
    <dbReference type="NCBI Taxonomy" id="408015"/>
    <lineage>
        <taxon>Bacteria</taxon>
        <taxon>Bacillati</taxon>
        <taxon>Actinomycetota</taxon>
        <taxon>Actinomycetes</taxon>
        <taxon>Kitasatosporales</taxon>
        <taxon>Streptomycetaceae</taxon>
        <taxon>Streptomyces</taxon>
    </lineage>
</organism>
<dbReference type="InterPro" id="IPR010852">
    <property type="entry name" value="ABATE"/>
</dbReference>
<accession>A0A0F7CNC2</accession>
<evidence type="ECO:0000313" key="2">
    <source>
        <dbReference type="EMBL" id="AKG42656.1"/>
    </source>
</evidence>
<protein>
    <submittedName>
        <fullName evidence="2">Cgnr zinc finger</fullName>
    </submittedName>
</protein>
<dbReference type="SUPFAM" id="SSF160904">
    <property type="entry name" value="Jann2411-like"/>
    <property type="match status" value="1"/>
</dbReference>
<feature type="domain" description="Zinc finger CGNR" evidence="1">
    <location>
        <begin position="151"/>
        <end position="190"/>
    </location>
</feature>
<dbReference type="RefSeq" id="WP_046723209.1">
    <property type="nucleotide sequence ID" value="NZ_CP009922.3"/>
</dbReference>
<dbReference type="Pfam" id="PF11706">
    <property type="entry name" value="zf-CGNR"/>
    <property type="match status" value="1"/>
</dbReference>
<proteinExistence type="predicted"/>
<gene>
    <name evidence="2" type="ORF">SXIM_12720</name>
</gene>
<dbReference type="PANTHER" id="PTHR35525">
    <property type="entry name" value="BLL6575 PROTEIN"/>
    <property type="match status" value="1"/>
</dbReference>
<dbReference type="EMBL" id="CP009922">
    <property type="protein sequence ID" value="AKG42656.1"/>
    <property type="molecule type" value="Genomic_DNA"/>
</dbReference>
<dbReference type="Pfam" id="PF07336">
    <property type="entry name" value="ABATE"/>
    <property type="match status" value="1"/>
</dbReference>
<dbReference type="InterPro" id="IPR021005">
    <property type="entry name" value="Znf_CGNR"/>
</dbReference>
<sequence length="192" mass="20859">MVKQEFRPAQRAIDLADAVRATPDLSREALAELLVRHGERPVDVAGEAFGEGDAAALRGAVQRLLDEVLTDPHPDPAPDISADARTDRAAHALNRLLADCGARPRLSRHDGQPWHLHVDRGDDAGWADWFLASSALALAQVLTEYGRATWGTCASPRCGTLFLGTGPGSPRRYCSPACASRERVAAHRRRMR</sequence>
<evidence type="ECO:0000313" key="3">
    <source>
        <dbReference type="Proteomes" id="UP000034034"/>
    </source>
</evidence>
<dbReference type="PANTHER" id="PTHR35525:SF3">
    <property type="entry name" value="BLL6575 PROTEIN"/>
    <property type="match status" value="1"/>
</dbReference>
<dbReference type="Gene3D" id="1.10.3300.10">
    <property type="entry name" value="Jann2411-like domain"/>
    <property type="match status" value="1"/>
</dbReference>
<keyword evidence="3" id="KW-1185">Reference proteome</keyword>
<evidence type="ECO:0000259" key="1">
    <source>
        <dbReference type="Pfam" id="PF11706"/>
    </source>
</evidence>